<dbReference type="Proteomes" id="UP001291999">
    <property type="component" value="Unassembled WGS sequence"/>
</dbReference>
<feature type="domain" description="DUF6973" evidence="1">
    <location>
        <begin position="42"/>
        <end position="118"/>
    </location>
</feature>
<dbReference type="InterPro" id="IPR054246">
    <property type="entry name" value="DUF6973"/>
</dbReference>
<gene>
    <name evidence="2" type="ORF">SFC79_19775</name>
</gene>
<dbReference type="EMBL" id="JAXQPW010000008">
    <property type="protein sequence ID" value="MDZ5664025.1"/>
    <property type="molecule type" value="Genomic_DNA"/>
</dbReference>
<reference evidence="2 3" key="1">
    <citation type="submission" date="2023-11" db="EMBL/GenBank/DDBJ databases">
        <title>Novel species in genus Nocardioides.</title>
        <authorList>
            <person name="Zhou H."/>
        </authorList>
    </citation>
    <scope>NUCLEOTIDE SEQUENCE [LARGE SCALE GENOMIC DNA]</scope>
    <source>
        <strain evidence="2 3">S-58</strain>
    </source>
</reference>
<dbReference type="Pfam" id="PF22322">
    <property type="entry name" value="DUF6973"/>
    <property type="match status" value="1"/>
</dbReference>
<protein>
    <recommendedName>
        <fullName evidence="1">DUF6973 domain-containing protein</fullName>
    </recommendedName>
</protein>
<evidence type="ECO:0000259" key="1">
    <source>
        <dbReference type="Pfam" id="PF22322"/>
    </source>
</evidence>
<sequence length="151" mass="15435">MGTGLGGLLEQAIHSATGVPRLYTAAIRAGLGPSGAMEVLLVSQAALAAAAKHGRGVPGRSNAMRHFLWQAVLTARFGADVARSVAAAQETGTSRARDSRVDEHNNAAGQAYGAAHAARLSAGSAGDAVDSLVPEALAMWEAGELVWVRPR</sequence>
<proteinExistence type="predicted"/>
<dbReference type="RefSeq" id="WP_322425646.1">
    <property type="nucleotide sequence ID" value="NZ_CP141058.1"/>
</dbReference>
<comment type="caution">
    <text evidence="2">The sequence shown here is derived from an EMBL/GenBank/DDBJ whole genome shotgun (WGS) entry which is preliminary data.</text>
</comment>
<keyword evidence="3" id="KW-1185">Reference proteome</keyword>
<evidence type="ECO:0000313" key="3">
    <source>
        <dbReference type="Proteomes" id="UP001291999"/>
    </source>
</evidence>
<organism evidence="2 3">
    <name type="scientific">Nocardioides renjunii</name>
    <dbReference type="NCBI Taxonomy" id="3095075"/>
    <lineage>
        <taxon>Bacteria</taxon>
        <taxon>Bacillati</taxon>
        <taxon>Actinomycetota</taxon>
        <taxon>Actinomycetes</taxon>
        <taxon>Propionibacteriales</taxon>
        <taxon>Nocardioidaceae</taxon>
        <taxon>Nocardioides</taxon>
    </lineage>
</organism>
<name>A0ABU5KHB6_9ACTN</name>
<evidence type="ECO:0000313" key="2">
    <source>
        <dbReference type="EMBL" id="MDZ5664025.1"/>
    </source>
</evidence>
<accession>A0ABU5KHB6</accession>